<evidence type="ECO:0000259" key="5">
    <source>
        <dbReference type="Pfam" id="PF01507"/>
    </source>
</evidence>
<dbReference type="NCBIfam" id="NF002537">
    <property type="entry name" value="PRK02090.1"/>
    <property type="match status" value="1"/>
</dbReference>
<evidence type="ECO:0000256" key="2">
    <source>
        <dbReference type="ARBA" id="ARBA00023002"/>
    </source>
</evidence>
<comment type="similarity">
    <text evidence="1 4">Belongs to the PAPS reductase family. CysH subfamily.</text>
</comment>
<proteinExistence type="inferred from homology"/>
<comment type="cofactor">
    <cofactor evidence="4">
        <name>[4Fe-4S] cluster</name>
        <dbReference type="ChEBI" id="CHEBI:49883"/>
    </cofactor>
    <text evidence="4">Binds 1 [4Fe-4S] cluster per subunit.</text>
</comment>
<feature type="binding site" evidence="4">
    <location>
        <position position="120"/>
    </location>
    <ligand>
        <name>[4Fe-4S] cluster</name>
        <dbReference type="ChEBI" id="CHEBI:49883"/>
    </ligand>
</feature>
<evidence type="ECO:0000313" key="7">
    <source>
        <dbReference type="Proteomes" id="UP001374803"/>
    </source>
</evidence>
<dbReference type="EMBL" id="CP089983">
    <property type="protein sequence ID" value="WXB07758.1"/>
    <property type="molecule type" value="Genomic_DNA"/>
</dbReference>
<dbReference type="SUPFAM" id="SSF52402">
    <property type="entry name" value="Adenine nucleotide alpha hydrolases-like"/>
    <property type="match status" value="1"/>
</dbReference>
<protein>
    <recommendedName>
        <fullName evidence="4">Adenosine 5'-phosphosulfate reductase</fullName>
        <shortName evidence="4">APS reductase</shortName>
        <ecNumber evidence="4">1.8.4.10</ecNumber>
    </recommendedName>
    <alternativeName>
        <fullName evidence="4">5'-adenylylsulfate reductase</fullName>
    </alternativeName>
    <alternativeName>
        <fullName evidence="4">Thioredoxin-dependent 5'-adenylylsulfate reductase</fullName>
    </alternativeName>
</protein>
<comment type="subcellular location">
    <subcellularLocation>
        <location evidence="4">Cytoplasm</location>
    </subcellularLocation>
</comment>
<keyword evidence="4" id="KW-0963">Cytoplasm</keyword>
<feature type="domain" description="Phosphoadenosine phosphosulphate reductase" evidence="5">
    <location>
        <begin position="38"/>
        <end position="207"/>
    </location>
</feature>
<sequence length="248" mass="27425">MASALPNQADLADANARLEKASYAERLAYAVERWGDRLLFTSSFGAGSGVLLHLWSEVAPHLPVVFIDTGFLFDETLAYRDRLAASLRLTIRTLNPSIPRDDFLVEHGADIQAKDPDFCCKINKIDPLAPVLREARGWVSGLRRDQSSTRADVPILLATDEGHVKVHPIASMTAQEATEYMARHHIEEHPLRARRFLSIGCWPCTSAVPEGQDERAGRWAGRAKTECGLHSAIYSPEARPSSKTSPSR</sequence>
<keyword evidence="7" id="KW-1185">Reference proteome</keyword>
<gene>
    <name evidence="4" type="primary">cysH</name>
    <name evidence="6" type="ORF">LVJ94_11000</name>
</gene>
<dbReference type="Proteomes" id="UP001374803">
    <property type="component" value="Chromosome"/>
</dbReference>
<dbReference type="InterPro" id="IPR014729">
    <property type="entry name" value="Rossmann-like_a/b/a_fold"/>
</dbReference>
<comment type="catalytic activity">
    <reaction evidence="4">
        <text>[thioredoxin]-disulfide + sulfite + AMP + 2 H(+) = adenosine 5'-phosphosulfate + [thioredoxin]-dithiol</text>
        <dbReference type="Rhea" id="RHEA:21976"/>
        <dbReference type="Rhea" id="RHEA-COMP:10698"/>
        <dbReference type="Rhea" id="RHEA-COMP:10700"/>
        <dbReference type="ChEBI" id="CHEBI:15378"/>
        <dbReference type="ChEBI" id="CHEBI:17359"/>
        <dbReference type="ChEBI" id="CHEBI:29950"/>
        <dbReference type="ChEBI" id="CHEBI:50058"/>
        <dbReference type="ChEBI" id="CHEBI:58243"/>
        <dbReference type="ChEBI" id="CHEBI:456215"/>
        <dbReference type="EC" id="1.8.4.10"/>
    </reaction>
</comment>
<dbReference type="RefSeq" id="WP_394837424.1">
    <property type="nucleotide sequence ID" value="NZ_CP089929.1"/>
</dbReference>
<dbReference type="Pfam" id="PF01507">
    <property type="entry name" value="PAPS_reduct"/>
    <property type="match status" value="1"/>
</dbReference>
<dbReference type="GO" id="GO:0004604">
    <property type="term" value="F:phosphoadenylyl-sulfate reductase (thioredoxin) activity"/>
    <property type="evidence" value="ECO:0007669"/>
    <property type="project" value="UniProtKB-EC"/>
</dbReference>
<dbReference type="PANTHER" id="PTHR46509:SF1">
    <property type="entry name" value="PHOSPHOADENOSINE PHOSPHOSULFATE REDUCTASE"/>
    <property type="match status" value="1"/>
</dbReference>
<feature type="binding site" evidence="4">
    <location>
        <position position="201"/>
    </location>
    <ligand>
        <name>[4Fe-4S] cluster</name>
        <dbReference type="ChEBI" id="CHEBI:49883"/>
    </ligand>
</feature>
<comment type="pathway">
    <text evidence="3 4">Sulfur metabolism; hydrogen sulfide biosynthesis; sulfite from sulfate.</text>
</comment>
<evidence type="ECO:0000256" key="1">
    <source>
        <dbReference type="ARBA" id="ARBA00009732"/>
    </source>
</evidence>
<feature type="binding site" evidence="4">
    <location>
        <position position="119"/>
    </location>
    <ligand>
        <name>[4Fe-4S] cluster</name>
        <dbReference type="ChEBI" id="CHEBI:49883"/>
    </ligand>
</feature>
<keyword evidence="4" id="KW-0408">Iron</keyword>
<name>A0ABZ2LA38_9BACT</name>
<keyword evidence="4" id="KW-0479">Metal-binding</keyword>
<comment type="function">
    <text evidence="4">Catalyzes the formation of sulfite from adenosine 5'-phosphosulfate (APS) using thioredoxin as an electron donor.</text>
</comment>
<keyword evidence="2 4" id="KW-0560">Oxidoreductase</keyword>
<feature type="binding site" evidence="4">
    <location>
        <position position="204"/>
    </location>
    <ligand>
        <name>[4Fe-4S] cluster</name>
        <dbReference type="ChEBI" id="CHEBI:49883"/>
    </ligand>
</feature>
<reference evidence="6" key="1">
    <citation type="submission" date="2021-12" db="EMBL/GenBank/DDBJ databases">
        <title>Discovery of the Pendulisporaceae a myxobacterial family with distinct sporulation behavior and unique specialized metabolism.</title>
        <authorList>
            <person name="Garcia R."/>
            <person name="Popoff A."/>
            <person name="Bader C.D."/>
            <person name="Loehr J."/>
            <person name="Walesch S."/>
            <person name="Walt C."/>
            <person name="Boldt J."/>
            <person name="Bunk B."/>
            <person name="Haeckl F.J.F.P.J."/>
            <person name="Gunesch A.P."/>
            <person name="Birkelbach J."/>
            <person name="Nuebel U."/>
            <person name="Pietschmann T."/>
            <person name="Bach T."/>
            <person name="Mueller R."/>
        </authorList>
    </citation>
    <scope>NUCLEOTIDE SEQUENCE</scope>
    <source>
        <strain evidence="6">MSr11367</strain>
    </source>
</reference>
<evidence type="ECO:0000256" key="4">
    <source>
        <dbReference type="HAMAP-Rule" id="MF_00063"/>
    </source>
</evidence>
<evidence type="ECO:0000256" key="3">
    <source>
        <dbReference type="ARBA" id="ARBA00024327"/>
    </source>
</evidence>
<dbReference type="InterPro" id="IPR004511">
    <property type="entry name" value="PAPS/APS_Rdtase"/>
</dbReference>
<dbReference type="PIRSF" id="PIRSF000857">
    <property type="entry name" value="PAPS_reductase"/>
    <property type="match status" value="1"/>
</dbReference>
<dbReference type="HAMAP" id="MF_00063">
    <property type="entry name" value="CysH"/>
    <property type="match status" value="1"/>
</dbReference>
<feature type="active site" description="Nucleophile; cysteine thiosulfonate intermediate" evidence="4">
    <location>
        <position position="227"/>
    </location>
</feature>
<dbReference type="InterPro" id="IPR002500">
    <property type="entry name" value="PAPS_reduct_dom"/>
</dbReference>
<dbReference type="Gene3D" id="3.40.50.620">
    <property type="entry name" value="HUPs"/>
    <property type="match status" value="1"/>
</dbReference>
<dbReference type="NCBIfam" id="TIGR00434">
    <property type="entry name" value="cysH"/>
    <property type="match status" value="1"/>
</dbReference>
<accession>A0ABZ2LA38</accession>
<organism evidence="6 7">
    <name type="scientific">Pendulispora rubella</name>
    <dbReference type="NCBI Taxonomy" id="2741070"/>
    <lineage>
        <taxon>Bacteria</taxon>
        <taxon>Pseudomonadati</taxon>
        <taxon>Myxococcota</taxon>
        <taxon>Myxococcia</taxon>
        <taxon>Myxococcales</taxon>
        <taxon>Sorangiineae</taxon>
        <taxon>Pendulisporaceae</taxon>
        <taxon>Pendulispora</taxon>
    </lineage>
</organism>
<dbReference type="PANTHER" id="PTHR46509">
    <property type="entry name" value="PHOSPHOADENOSINE PHOSPHOSULFATE REDUCTASE"/>
    <property type="match status" value="1"/>
</dbReference>
<dbReference type="EC" id="1.8.4.10" evidence="4"/>
<keyword evidence="4" id="KW-0411">Iron-sulfur</keyword>
<evidence type="ECO:0000313" key="6">
    <source>
        <dbReference type="EMBL" id="WXB07758.1"/>
    </source>
</evidence>